<dbReference type="EMBL" id="JABCKV010000008">
    <property type="protein sequence ID" value="KAG5647545.1"/>
    <property type="molecule type" value="Genomic_DNA"/>
</dbReference>
<evidence type="ECO:0000313" key="7">
    <source>
        <dbReference type="EMBL" id="KAG5647545.1"/>
    </source>
</evidence>
<dbReference type="PANTHER" id="PTHR24171:SF8">
    <property type="entry name" value="BRCA1-ASSOCIATED RING DOMAIN PROTEIN 1"/>
    <property type="match status" value="1"/>
</dbReference>
<accession>A0A9P7GHS1</accession>
<evidence type="ECO:0000313" key="8">
    <source>
        <dbReference type="Proteomes" id="UP000775547"/>
    </source>
</evidence>
<dbReference type="GO" id="GO:0008270">
    <property type="term" value="F:zinc ion binding"/>
    <property type="evidence" value="ECO:0007669"/>
    <property type="project" value="UniProtKB-KW"/>
</dbReference>
<dbReference type="Pfam" id="PF12796">
    <property type="entry name" value="Ank_2"/>
    <property type="match status" value="1"/>
</dbReference>
<dbReference type="Gene3D" id="1.25.40.20">
    <property type="entry name" value="Ankyrin repeat-containing domain"/>
    <property type="match status" value="1"/>
</dbReference>
<name>A0A9P7GHS1_9AGAR</name>
<evidence type="ECO:0000256" key="1">
    <source>
        <dbReference type="ARBA" id="ARBA00022737"/>
    </source>
</evidence>
<feature type="domain" description="C3H1-type" evidence="6">
    <location>
        <begin position="379"/>
        <end position="406"/>
    </location>
</feature>
<proteinExistence type="predicted"/>
<evidence type="ECO:0000256" key="4">
    <source>
        <dbReference type="PROSITE-ProRule" id="PRU00723"/>
    </source>
</evidence>
<keyword evidence="4" id="KW-0479">Metal-binding</keyword>
<dbReference type="PANTHER" id="PTHR24171">
    <property type="entry name" value="ANKYRIN REPEAT DOMAIN-CONTAINING PROTEIN 39-RELATED"/>
    <property type="match status" value="1"/>
</dbReference>
<evidence type="ECO:0000256" key="5">
    <source>
        <dbReference type="SAM" id="MobiDB-lite"/>
    </source>
</evidence>
<feature type="region of interest" description="Disordered" evidence="5">
    <location>
        <begin position="543"/>
        <end position="576"/>
    </location>
</feature>
<dbReference type="SUPFAM" id="SSF48403">
    <property type="entry name" value="Ankyrin repeat"/>
    <property type="match status" value="1"/>
</dbReference>
<feature type="compositionally biased region" description="Basic and acidic residues" evidence="5">
    <location>
        <begin position="550"/>
        <end position="559"/>
    </location>
</feature>
<keyword evidence="8" id="KW-1185">Reference proteome</keyword>
<dbReference type="InterPro" id="IPR000571">
    <property type="entry name" value="Znf_CCCH"/>
</dbReference>
<feature type="domain" description="C3H1-type" evidence="6">
    <location>
        <begin position="173"/>
        <end position="193"/>
    </location>
</feature>
<dbReference type="InterPro" id="IPR036770">
    <property type="entry name" value="Ankyrin_rpt-contain_sf"/>
</dbReference>
<dbReference type="PROSITE" id="PS50297">
    <property type="entry name" value="ANK_REP_REGION"/>
    <property type="match status" value="1"/>
</dbReference>
<sequence length="616" mass="65100">MVSALWKACSAGEVEAVRDLLKEATNVDIEVKDHTGVTPLIEAVRNGHLEVVRALLEKGADATNGSSQGPPAQYTSDPAILELLGFAQSKASVVLPADGPVYSQDANENAEKQYQYGPSTPGAYTYYPSINGVPPPPEGGVYYPQPPPQNLGEAPSPGGPGNLPPPDVARFIPCRYFPACRYGASCIFAHPQQYYPGSLPPPPAQYVAPYDSINVQPYSPNYYPPSFQPTASHPMTPLSPPAGGHGHSPSEILPVQAPFSPNGIPPVPYGPISPHAYSHPGQASAPLMMSPLPPLQHQAVLPGPPNMYTNAPASAPPYVQHDGTTPYPVSQPGKPNLLPELNGDVKLPHPQDIPGLNNHHPIPREAGHHRRGGRRTSFNGRKPPCLFFPTGRCKNGDDCRFPHVLPDANGAPHHIPYFAGRNGPRPRHPNGNGNGIAAINEKLAGISIQQNDAPAPRQNGTATEVSSRSQSTDPARPRFHPGGKNGYVPNGHGHVRPDKRPLPKQRVPNADEFPVLAGSITPPRVNGALPNGNVHVGPTAAQVLQAPPPARKDSSKESNTRGPTPDPVKSAAKSELNGVGPETALIPAQDLPTVKLPISFAAVAAPEIPKEITLSA</sequence>
<organism evidence="7 8">
    <name type="scientific">Asterophora parasitica</name>
    <dbReference type="NCBI Taxonomy" id="117018"/>
    <lineage>
        <taxon>Eukaryota</taxon>
        <taxon>Fungi</taxon>
        <taxon>Dikarya</taxon>
        <taxon>Basidiomycota</taxon>
        <taxon>Agaricomycotina</taxon>
        <taxon>Agaricomycetes</taxon>
        <taxon>Agaricomycetidae</taxon>
        <taxon>Agaricales</taxon>
        <taxon>Tricholomatineae</taxon>
        <taxon>Lyophyllaceae</taxon>
        <taxon>Asterophora</taxon>
    </lineage>
</organism>
<dbReference type="InterPro" id="IPR002110">
    <property type="entry name" value="Ankyrin_rpt"/>
</dbReference>
<dbReference type="AlphaFoldDB" id="A0A9P7GHS1"/>
<evidence type="ECO:0000256" key="2">
    <source>
        <dbReference type="ARBA" id="ARBA00023043"/>
    </source>
</evidence>
<feature type="region of interest" description="Disordered" evidence="5">
    <location>
        <begin position="359"/>
        <end position="381"/>
    </location>
</feature>
<keyword evidence="4" id="KW-0863">Zinc-finger</keyword>
<dbReference type="SMART" id="SM00248">
    <property type="entry name" value="ANK"/>
    <property type="match status" value="2"/>
</dbReference>
<feature type="repeat" description="ANK" evidence="3">
    <location>
        <begin position="35"/>
        <end position="67"/>
    </location>
</feature>
<dbReference type="Proteomes" id="UP000775547">
    <property type="component" value="Unassembled WGS sequence"/>
</dbReference>
<evidence type="ECO:0000259" key="6">
    <source>
        <dbReference type="PROSITE" id="PS50103"/>
    </source>
</evidence>
<dbReference type="GO" id="GO:0010468">
    <property type="term" value="P:regulation of gene expression"/>
    <property type="evidence" value="ECO:0007669"/>
    <property type="project" value="UniProtKB-ARBA"/>
</dbReference>
<feature type="compositionally biased region" description="Pro residues" evidence="5">
    <location>
        <begin position="136"/>
        <end position="149"/>
    </location>
</feature>
<dbReference type="OrthoDB" id="20872at2759"/>
<dbReference type="SMART" id="SM00356">
    <property type="entry name" value="ZnF_C3H1"/>
    <property type="match status" value="2"/>
</dbReference>
<dbReference type="Pfam" id="PF14608">
    <property type="entry name" value="zf-CCCH_2"/>
    <property type="match status" value="2"/>
</dbReference>
<feature type="zinc finger region" description="C3H1-type" evidence="4">
    <location>
        <begin position="173"/>
        <end position="193"/>
    </location>
</feature>
<feature type="compositionally biased region" description="Polar residues" evidence="5">
    <location>
        <begin position="451"/>
        <end position="473"/>
    </location>
</feature>
<dbReference type="PROSITE" id="PS50088">
    <property type="entry name" value="ANK_REPEAT"/>
    <property type="match status" value="1"/>
</dbReference>
<evidence type="ECO:0000256" key="3">
    <source>
        <dbReference type="PROSITE-ProRule" id="PRU00023"/>
    </source>
</evidence>
<reference evidence="7" key="2">
    <citation type="submission" date="2021-10" db="EMBL/GenBank/DDBJ databases">
        <title>Phylogenomics reveals ancestral predisposition of the termite-cultivated fungus Termitomyces towards a domesticated lifestyle.</title>
        <authorList>
            <person name="Auxier B."/>
            <person name="Grum-Grzhimaylo A."/>
            <person name="Cardenas M.E."/>
            <person name="Lodge J.D."/>
            <person name="Laessoe T."/>
            <person name="Pedersen O."/>
            <person name="Smith M.E."/>
            <person name="Kuyper T.W."/>
            <person name="Franco-Molano E.A."/>
            <person name="Baroni T.J."/>
            <person name="Aanen D.K."/>
        </authorList>
    </citation>
    <scope>NUCLEOTIDE SEQUENCE</scope>
    <source>
        <strain evidence="7">AP01</strain>
        <tissue evidence="7">Mycelium</tissue>
    </source>
</reference>
<dbReference type="GO" id="GO:0085020">
    <property type="term" value="P:protein K6-linked ubiquitination"/>
    <property type="evidence" value="ECO:0007669"/>
    <property type="project" value="TreeGrafter"/>
</dbReference>
<feature type="zinc finger region" description="C3H1-type" evidence="4">
    <location>
        <begin position="379"/>
        <end position="406"/>
    </location>
</feature>
<feature type="region of interest" description="Disordered" evidence="5">
    <location>
        <begin position="136"/>
        <end position="164"/>
    </location>
</feature>
<comment type="caution">
    <text evidence="7">The sequence shown here is derived from an EMBL/GenBank/DDBJ whole genome shotgun (WGS) entry which is preliminary data.</text>
</comment>
<dbReference type="GO" id="GO:0004842">
    <property type="term" value="F:ubiquitin-protein transferase activity"/>
    <property type="evidence" value="ECO:0007669"/>
    <property type="project" value="TreeGrafter"/>
</dbReference>
<keyword evidence="2 3" id="KW-0040">ANK repeat</keyword>
<protein>
    <recommendedName>
        <fullName evidence="6">C3H1-type domain-containing protein</fullName>
    </recommendedName>
</protein>
<keyword evidence="1" id="KW-0677">Repeat</keyword>
<keyword evidence="4" id="KW-0862">Zinc</keyword>
<gene>
    <name evidence="7" type="ORF">DXG03_008898</name>
</gene>
<reference evidence="7" key="1">
    <citation type="submission" date="2020-07" db="EMBL/GenBank/DDBJ databases">
        <authorList>
            <person name="Nieuwenhuis M."/>
            <person name="Van De Peppel L.J.J."/>
        </authorList>
    </citation>
    <scope>NUCLEOTIDE SEQUENCE</scope>
    <source>
        <strain evidence="7">AP01</strain>
        <tissue evidence="7">Mycelium</tissue>
    </source>
</reference>
<feature type="region of interest" description="Disordered" evidence="5">
    <location>
        <begin position="451"/>
        <end position="507"/>
    </location>
</feature>
<dbReference type="PROSITE" id="PS50103">
    <property type="entry name" value="ZF_C3H1"/>
    <property type="match status" value="2"/>
</dbReference>